<keyword evidence="2" id="KW-0732">Signal</keyword>
<reference evidence="5" key="5">
    <citation type="submission" date="2025-09" db="UniProtKB">
        <authorList>
            <consortium name="Ensembl"/>
        </authorList>
    </citation>
    <scope>IDENTIFICATION</scope>
</reference>
<dbReference type="PANTHER" id="PTHR11889">
    <property type="entry name" value="HEDGEHOG"/>
    <property type="match status" value="1"/>
</dbReference>
<dbReference type="SUPFAM" id="SSF51294">
    <property type="entry name" value="Hedgehog/intein (Hint) domain"/>
    <property type="match status" value="1"/>
</dbReference>
<dbReference type="InterPro" id="IPR003586">
    <property type="entry name" value="Hint_dom_C"/>
</dbReference>
<dbReference type="STRING" id="7868.ENSCMIP00000005693"/>
<reference evidence="6" key="2">
    <citation type="journal article" date="2007" name="PLoS Biol.">
        <title>Survey sequencing and comparative analysis of the elephant shark (Callorhinchus milii) genome.</title>
        <authorList>
            <person name="Venkatesh B."/>
            <person name="Kirkness E.F."/>
            <person name="Loh Y.H."/>
            <person name="Halpern A.L."/>
            <person name="Lee A.P."/>
            <person name="Johnson J."/>
            <person name="Dandona N."/>
            <person name="Viswanathan L.D."/>
            <person name="Tay A."/>
            <person name="Venter J.C."/>
            <person name="Strausberg R.L."/>
            <person name="Brenner S."/>
        </authorList>
    </citation>
    <scope>NUCLEOTIDE SEQUENCE [LARGE SCALE GENOMIC DNA]</scope>
</reference>
<dbReference type="PANTHER" id="PTHR11889:SF56">
    <property type="entry name" value="DESERT HEDGEHOG PROTEIN"/>
    <property type="match status" value="1"/>
</dbReference>
<organism evidence="5 6">
    <name type="scientific">Callorhinchus milii</name>
    <name type="common">Ghost shark</name>
    <dbReference type="NCBI Taxonomy" id="7868"/>
    <lineage>
        <taxon>Eukaryota</taxon>
        <taxon>Metazoa</taxon>
        <taxon>Chordata</taxon>
        <taxon>Craniata</taxon>
        <taxon>Vertebrata</taxon>
        <taxon>Chondrichthyes</taxon>
        <taxon>Holocephali</taxon>
        <taxon>Chimaeriformes</taxon>
        <taxon>Callorhinchidae</taxon>
        <taxon>Callorhinchus</taxon>
    </lineage>
</organism>
<dbReference type="InterPro" id="IPR036844">
    <property type="entry name" value="Hint_dom_sf"/>
</dbReference>
<evidence type="ECO:0000313" key="6">
    <source>
        <dbReference type="Proteomes" id="UP000314986"/>
    </source>
</evidence>
<dbReference type="Gene3D" id="2.170.16.10">
    <property type="entry name" value="Hedgehog/Intein (Hint) domain"/>
    <property type="match status" value="1"/>
</dbReference>
<dbReference type="CDD" id="cd00081">
    <property type="entry name" value="Hint"/>
    <property type="match status" value="1"/>
</dbReference>
<evidence type="ECO:0000313" key="5">
    <source>
        <dbReference type="Ensembl" id="ENSCMIP00000005693.1"/>
    </source>
</evidence>
<evidence type="ECO:0000256" key="2">
    <source>
        <dbReference type="ARBA" id="ARBA00022729"/>
    </source>
</evidence>
<reference evidence="6" key="1">
    <citation type="journal article" date="2006" name="Science">
        <title>Ancient noncoding elements conserved in the human genome.</title>
        <authorList>
            <person name="Venkatesh B."/>
            <person name="Kirkness E.F."/>
            <person name="Loh Y.H."/>
            <person name="Halpern A.L."/>
            <person name="Lee A.P."/>
            <person name="Johnson J."/>
            <person name="Dandona N."/>
            <person name="Viswanathan L.D."/>
            <person name="Tay A."/>
            <person name="Venter J.C."/>
            <person name="Strausberg R.L."/>
            <person name="Brenner S."/>
        </authorList>
    </citation>
    <scope>NUCLEOTIDE SEQUENCE [LARGE SCALE GENOMIC DNA]</scope>
</reference>
<keyword evidence="6" id="KW-1185">Reference proteome</keyword>
<keyword evidence="1" id="KW-0217">Developmental protein</keyword>
<dbReference type="InterPro" id="IPR001657">
    <property type="entry name" value="Hedgehog"/>
</dbReference>
<dbReference type="InterPro" id="IPR001767">
    <property type="entry name" value="Hedgehog_Hint"/>
</dbReference>
<dbReference type="GO" id="GO:0007224">
    <property type="term" value="P:smoothened signaling pathway"/>
    <property type="evidence" value="ECO:0007669"/>
    <property type="project" value="TreeGrafter"/>
</dbReference>
<dbReference type="Ensembl" id="ENSCMIT00000005888.1">
    <property type="protein sequence ID" value="ENSCMIP00000005693.1"/>
    <property type="gene ID" value="ENSCMIG00000003300.1"/>
</dbReference>
<dbReference type="OMA" id="THWYVEI"/>
<proteinExistence type="predicted"/>
<evidence type="ECO:0000256" key="1">
    <source>
        <dbReference type="ARBA" id="ARBA00022473"/>
    </source>
</evidence>
<evidence type="ECO:0000259" key="3">
    <source>
        <dbReference type="SMART" id="SM00305"/>
    </source>
</evidence>
<dbReference type="SMART" id="SM00305">
    <property type="entry name" value="HintC"/>
    <property type="match status" value="1"/>
</dbReference>
<dbReference type="Pfam" id="PF01079">
    <property type="entry name" value="Hint"/>
    <property type="match status" value="1"/>
</dbReference>
<dbReference type="GO" id="GO:0016540">
    <property type="term" value="P:protein autoprocessing"/>
    <property type="evidence" value="ECO:0007669"/>
    <property type="project" value="InterPro"/>
</dbReference>
<dbReference type="Proteomes" id="UP000314986">
    <property type="component" value="Unassembled WGS sequence"/>
</dbReference>
<dbReference type="InterPro" id="IPR003587">
    <property type="entry name" value="Hint_dom_N"/>
</dbReference>
<dbReference type="GO" id="GO:0010468">
    <property type="term" value="P:regulation of gene expression"/>
    <property type="evidence" value="ECO:0007669"/>
    <property type="project" value="TreeGrafter"/>
</dbReference>
<accession>A0A4W3GNZ5</accession>
<dbReference type="PRINTS" id="PR00632">
    <property type="entry name" value="SONICHHOG"/>
</dbReference>
<dbReference type="InterPro" id="IPR050387">
    <property type="entry name" value="Hedgehog_Signaling"/>
</dbReference>
<feature type="domain" description="Hint" evidence="3">
    <location>
        <begin position="100"/>
        <end position="144"/>
    </location>
</feature>
<evidence type="ECO:0000259" key="4">
    <source>
        <dbReference type="SMART" id="SM00306"/>
    </source>
</evidence>
<reference evidence="5" key="4">
    <citation type="submission" date="2025-08" db="UniProtKB">
        <authorList>
            <consortium name="Ensembl"/>
        </authorList>
    </citation>
    <scope>IDENTIFICATION</scope>
</reference>
<protein>
    <submittedName>
        <fullName evidence="5">Desert hedgehog protein-like</fullName>
    </submittedName>
</protein>
<sequence length="205" mass="22682">MENGESRAVSELRPGENVLTVDVDGRLVPSQVLLFLDVERRSRTRFTVLETEEPPSRLALTADHLVFVSDNRTQDTAGFRPVFAGRARTGQFVLVRDAPAGRLRPARIRSAFSEEGSGVYAPLTAHGTLLVNGVWASCYAVIDNHRWAHLAFAPLRLFHSLTPLLPSVQARHGNGTQQPSGIHWYAKLLYRLGERVLDGKTFGSL</sequence>
<dbReference type="SMART" id="SM00306">
    <property type="entry name" value="HintN"/>
    <property type="match status" value="1"/>
</dbReference>
<reference evidence="6" key="3">
    <citation type="journal article" date="2014" name="Nature">
        <title>Elephant shark genome provides unique insights into gnathostome evolution.</title>
        <authorList>
            <consortium name="International Elephant Shark Genome Sequencing Consortium"/>
            <person name="Venkatesh B."/>
            <person name="Lee A.P."/>
            <person name="Ravi V."/>
            <person name="Maurya A.K."/>
            <person name="Lian M.M."/>
            <person name="Swann J.B."/>
            <person name="Ohta Y."/>
            <person name="Flajnik M.F."/>
            <person name="Sutoh Y."/>
            <person name="Kasahara M."/>
            <person name="Hoon S."/>
            <person name="Gangu V."/>
            <person name="Roy S.W."/>
            <person name="Irimia M."/>
            <person name="Korzh V."/>
            <person name="Kondrychyn I."/>
            <person name="Lim Z.W."/>
            <person name="Tay B.H."/>
            <person name="Tohari S."/>
            <person name="Kong K.W."/>
            <person name="Ho S."/>
            <person name="Lorente-Galdos B."/>
            <person name="Quilez J."/>
            <person name="Marques-Bonet T."/>
            <person name="Raney B.J."/>
            <person name="Ingham P.W."/>
            <person name="Tay A."/>
            <person name="Hillier L.W."/>
            <person name="Minx P."/>
            <person name="Boehm T."/>
            <person name="Wilson R.K."/>
            <person name="Brenner S."/>
            <person name="Warren W.C."/>
        </authorList>
    </citation>
    <scope>NUCLEOTIDE SEQUENCE [LARGE SCALE GENOMIC DNA]</scope>
</reference>
<dbReference type="GO" id="GO:0005509">
    <property type="term" value="F:calcium ion binding"/>
    <property type="evidence" value="ECO:0007669"/>
    <property type="project" value="TreeGrafter"/>
</dbReference>
<dbReference type="GO" id="GO:0001708">
    <property type="term" value="P:cell fate specification"/>
    <property type="evidence" value="ECO:0007669"/>
    <property type="project" value="TreeGrafter"/>
</dbReference>
<dbReference type="GO" id="GO:0005615">
    <property type="term" value="C:extracellular space"/>
    <property type="evidence" value="ECO:0007669"/>
    <property type="project" value="TreeGrafter"/>
</dbReference>
<name>A0A4W3GNZ5_CALMI</name>
<dbReference type="GO" id="GO:0005113">
    <property type="term" value="F:patched binding"/>
    <property type="evidence" value="ECO:0007669"/>
    <property type="project" value="TreeGrafter"/>
</dbReference>
<dbReference type="GO" id="GO:0007267">
    <property type="term" value="P:cell-cell signaling"/>
    <property type="evidence" value="ECO:0007669"/>
    <property type="project" value="InterPro"/>
</dbReference>
<feature type="domain" description="Hint" evidence="4">
    <location>
        <begin position="1"/>
        <end position="97"/>
    </location>
</feature>
<dbReference type="InParanoid" id="A0A4W3GNZ5"/>
<dbReference type="AlphaFoldDB" id="A0A4W3GNZ5"/>
<dbReference type="GeneTree" id="ENSGT00940000161132"/>